<organism evidence="1">
    <name type="scientific">marine sediment metagenome</name>
    <dbReference type="NCBI Taxonomy" id="412755"/>
    <lineage>
        <taxon>unclassified sequences</taxon>
        <taxon>metagenomes</taxon>
        <taxon>ecological metagenomes</taxon>
    </lineage>
</organism>
<sequence length="180" mass="20721">ELRRLFGRDNVKTTTGSWTSYYRKIHEIEKTHVNDAIVIANMNFSGIKPEINIDKTEYYKVRPLTSKPKQKYKVTIYSSSQKLNRQFIKINNKIRKKVIVNDSIKDNITGQILYRGNLIRVDGVMGRINKILSSGVIGVLVSSNGTKEQKIRVPKNTKVLSRNRIVFEICSGFRTICEKD</sequence>
<dbReference type="EMBL" id="BARU01000669">
    <property type="protein sequence ID" value="GAH23578.1"/>
    <property type="molecule type" value="Genomic_DNA"/>
</dbReference>
<proteinExistence type="predicted"/>
<feature type="non-terminal residue" evidence="1">
    <location>
        <position position="1"/>
    </location>
</feature>
<accession>X1FS53</accession>
<dbReference type="AlphaFoldDB" id="X1FS53"/>
<evidence type="ECO:0000313" key="1">
    <source>
        <dbReference type="EMBL" id="GAH23578.1"/>
    </source>
</evidence>
<name>X1FS53_9ZZZZ</name>
<gene>
    <name evidence="1" type="ORF">S03H2_02092</name>
</gene>
<comment type="caution">
    <text evidence="1">The sequence shown here is derived from an EMBL/GenBank/DDBJ whole genome shotgun (WGS) entry which is preliminary data.</text>
</comment>
<protein>
    <submittedName>
        <fullName evidence="1">Uncharacterized protein</fullName>
    </submittedName>
</protein>
<reference evidence="1" key="1">
    <citation type="journal article" date="2014" name="Front. Microbiol.">
        <title>High frequency of phylogenetically diverse reductive dehalogenase-homologous genes in deep subseafloor sedimentary metagenomes.</title>
        <authorList>
            <person name="Kawai M."/>
            <person name="Futagami T."/>
            <person name="Toyoda A."/>
            <person name="Takaki Y."/>
            <person name="Nishi S."/>
            <person name="Hori S."/>
            <person name="Arai W."/>
            <person name="Tsubouchi T."/>
            <person name="Morono Y."/>
            <person name="Uchiyama I."/>
            <person name="Ito T."/>
            <person name="Fujiyama A."/>
            <person name="Inagaki F."/>
            <person name="Takami H."/>
        </authorList>
    </citation>
    <scope>NUCLEOTIDE SEQUENCE</scope>
    <source>
        <strain evidence="1">Expedition CK06-06</strain>
    </source>
</reference>